<gene>
    <name evidence="9" type="ORF">G5C66_13545</name>
</gene>
<feature type="transmembrane region" description="Helical" evidence="7">
    <location>
        <begin position="93"/>
        <end position="116"/>
    </location>
</feature>
<dbReference type="Pfam" id="PF00528">
    <property type="entry name" value="BPD_transp_1"/>
    <property type="match status" value="1"/>
</dbReference>
<evidence type="ECO:0000256" key="1">
    <source>
        <dbReference type="ARBA" id="ARBA00004651"/>
    </source>
</evidence>
<dbReference type="InterPro" id="IPR000515">
    <property type="entry name" value="MetI-like"/>
</dbReference>
<dbReference type="InterPro" id="IPR035906">
    <property type="entry name" value="MetI-like_sf"/>
</dbReference>
<dbReference type="AlphaFoldDB" id="A0A6M1R0J5"/>
<dbReference type="EMBL" id="JAALAA010000010">
    <property type="protein sequence ID" value="NGN93764.1"/>
    <property type="molecule type" value="Genomic_DNA"/>
</dbReference>
<evidence type="ECO:0000313" key="9">
    <source>
        <dbReference type="EMBL" id="NGN93764.1"/>
    </source>
</evidence>
<feature type="transmembrane region" description="Helical" evidence="7">
    <location>
        <begin position="128"/>
        <end position="151"/>
    </location>
</feature>
<dbReference type="PROSITE" id="PS50928">
    <property type="entry name" value="ABC_TM1"/>
    <property type="match status" value="1"/>
</dbReference>
<feature type="domain" description="ABC transmembrane type-1" evidence="8">
    <location>
        <begin position="93"/>
        <end position="307"/>
    </location>
</feature>
<keyword evidence="3" id="KW-1003">Cell membrane</keyword>
<dbReference type="Gene3D" id="1.10.3720.10">
    <property type="entry name" value="MetI-like"/>
    <property type="match status" value="1"/>
</dbReference>
<dbReference type="CDD" id="cd06261">
    <property type="entry name" value="TM_PBP2"/>
    <property type="match status" value="1"/>
</dbReference>
<keyword evidence="6 7" id="KW-0472">Membrane</keyword>
<evidence type="ECO:0000256" key="4">
    <source>
        <dbReference type="ARBA" id="ARBA00022692"/>
    </source>
</evidence>
<dbReference type="GO" id="GO:0055085">
    <property type="term" value="P:transmembrane transport"/>
    <property type="evidence" value="ECO:0007669"/>
    <property type="project" value="InterPro"/>
</dbReference>
<comment type="caution">
    <text evidence="9">The sequence shown here is derived from an EMBL/GenBank/DDBJ whole genome shotgun (WGS) entry which is preliminary data.</text>
</comment>
<evidence type="ECO:0000256" key="2">
    <source>
        <dbReference type="ARBA" id="ARBA00022448"/>
    </source>
</evidence>
<dbReference type="GO" id="GO:0005886">
    <property type="term" value="C:plasma membrane"/>
    <property type="evidence" value="ECO:0007669"/>
    <property type="project" value="UniProtKB-SubCell"/>
</dbReference>
<comment type="subcellular location">
    <subcellularLocation>
        <location evidence="1 7">Cell membrane</location>
        <topology evidence="1 7">Multi-pass membrane protein</topology>
    </subcellularLocation>
</comment>
<name>A0A6M1R0J5_9ACTN</name>
<feature type="transmembrane region" description="Helical" evidence="7">
    <location>
        <begin position="286"/>
        <end position="307"/>
    </location>
</feature>
<dbReference type="InterPro" id="IPR050809">
    <property type="entry name" value="UgpAE/MalFG_permease"/>
</dbReference>
<evidence type="ECO:0000313" key="10">
    <source>
        <dbReference type="Proteomes" id="UP000483261"/>
    </source>
</evidence>
<feature type="transmembrane region" description="Helical" evidence="7">
    <location>
        <begin position="181"/>
        <end position="200"/>
    </location>
</feature>
<evidence type="ECO:0000259" key="8">
    <source>
        <dbReference type="PROSITE" id="PS50928"/>
    </source>
</evidence>
<evidence type="ECO:0000256" key="5">
    <source>
        <dbReference type="ARBA" id="ARBA00022989"/>
    </source>
</evidence>
<evidence type="ECO:0000256" key="3">
    <source>
        <dbReference type="ARBA" id="ARBA00022475"/>
    </source>
</evidence>
<evidence type="ECO:0000256" key="7">
    <source>
        <dbReference type="RuleBase" id="RU363032"/>
    </source>
</evidence>
<keyword evidence="5 7" id="KW-1133">Transmembrane helix</keyword>
<organism evidence="9 10">
    <name type="scientific">Nocardioides turkmenicus</name>
    <dbReference type="NCBI Taxonomy" id="2711220"/>
    <lineage>
        <taxon>Bacteria</taxon>
        <taxon>Bacillati</taxon>
        <taxon>Actinomycetota</taxon>
        <taxon>Actinomycetes</taxon>
        <taxon>Propionibacteriales</taxon>
        <taxon>Nocardioidaceae</taxon>
        <taxon>Nocardioides</taxon>
    </lineage>
</organism>
<feature type="transmembrane region" description="Helical" evidence="7">
    <location>
        <begin position="27"/>
        <end position="51"/>
    </location>
</feature>
<sequence length="317" mass="34227">MSVLPQRADLRAASSKRRTVPGGWRRTGAALALISPFFLLFVVATLAPIGYATYLSLFAERSSGLGFGGTEQVFVGLDNFKQVLSDDRYLSSYLHIAIFAVVGVPLMLGLSVFVALLLDTAYARAKRFLQLGLFIPHLVPGVIAAMIWVYLYTPQVSPIIKVLGGMGFEIDLLGHTFTYPALINIVLWMGLGYNIIIYYASLQAVPREVIEAAIMDGAGEFRVAWHIKVPLIRSAVALTAIFAAIAALQLFAEPLMMAKASARSVTSDWTPNLYAYTAAFTKSGQFGAAAAASLLLALLAAGLSWVVTRFASPWEKA</sequence>
<keyword evidence="2 7" id="KW-0813">Transport</keyword>
<keyword evidence="4 7" id="KW-0812">Transmembrane</keyword>
<dbReference type="RefSeq" id="WP_165111494.1">
    <property type="nucleotide sequence ID" value="NZ_JAALAA010000010.1"/>
</dbReference>
<feature type="transmembrane region" description="Helical" evidence="7">
    <location>
        <begin position="231"/>
        <end position="252"/>
    </location>
</feature>
<dbReference type="SUPFAM" id="SSF161098">
    <property type="entry name" value="MetI-like"/>
    <property type="match status" value="1"/>
</dbReference>
<comment type="similarity">
    <text evidence="7">Belongs to the binding-protein-dependent transport system permease family.</text>
</comment>
<accession>A0A6M1R0J5</accession>
<evidence type="ECO:0000256" key="6">
    <source>
        <dbReference type="ARBA" id="ARBA00023136"/>
    </source>
</evidence>
<dbReference type="PANTHER" id="PTHR43227:SF8">
    <property type="entry name" value="DIACETYLCHITOBIOSE UPTAKE SYSTEM PERMEASE PROTEIN DASB"/>
    <property type="match status" value="1"/>
</dbReference>
<keyword evidence="10" id="KW-1185">Reference proteome</keyword>
<dbReference type="PANTHER" id="PTHR43227">
    <property type="entry name" value="BLL4140 PROTEIN"/>
    <property type="match status" value="1"/>
</dbReference>
<reference evidence="9 10" key="1">
    <citation type="submission" date="2020-02" db="EMBL/GenBank/DDBJ databases">
        <title>Whole-genome analyses of novel actinobacteria.</title>
        <authorList>
            <person name="Sahin N."/>
        </authorList>
    </citation>
    <scope>NUCLEOTIDE SEQUENCE [LARGE SCALE GENOMIC DNA]</scope>
    <source>
        <strain evidence="9 10">KC13</strain>
    </source>
</reference>
<proteinExistence type="inferred from homology"/>
<dbReference type="Proteomes" id="UP000483261">
    <property type="component" value="Unassembled WGS sequence"/>
</dbReference>
<protein>
    <submittedName>
        <fullName evidence="9">Sugar ABC transporter permease</fullName>
    </submittedName>
</protein>